<accession>D3B0U6</accession>
<comment type="caution">
    <text evidence="2">The sequence shown here is derived from an EMBL/GenBank/DDBJ whole genome shotgun (WGS) entry which is preliminary data.</text>
</comment>
<evidence type="ECO:0000313" key="3">
    <source>
        <dbReference type="Proteomes" id="UP000001396"/>
    </source>
</evidence>
<dbReference type="OMA" id="CYLECTS"/>
<dbReference type="GO" id="GO:0016747">
    <property type="term" value="F:acyltransferase activity, transferring groups other than amino-acyl groups"/>
    <property type="evidence" value="ECO:0007669"/>
    <property type="project" value="InterPro"/>
</dbReference>
<feature type="domain" description="N-acetyltransferase" evidence="1">
    <location>
        <begin position="78"/>
        <end position="215"/>
    </location>
</feature>
<dbReference type="Pfam" id="PF13508">
    <property type="entry name" value="Acetyltransf_7"/>
    <property type="match status" value="1"/>
</dbReference>
<dbReference type="EMBL" id="ADBJ01000008">
    <property type="protein sequence ID" value="EFA84920.1"/>
    <property type="molecule type" value="Genomic_DNA"/>
</dbReference>
<organism evidence="2 3">
    <name type="scientific">Heterostelium pallidum (strain ATCC 26659 / Pp 5 / PN500)</name>
    <name type="common">Cellular slime mold</name>
    <name type="synonym">Polysphondylium pallidum</name>
    <dbReference type="NCBI Taxonomy" id="670386"/>
    <lineage>
        <taxon>Eukaryota</taxon>
        <taxon>Amoebozoa</taxon>
        <taxon>Evosea</taxon>
        <taxon>Eumycetozoa</taxon>
        <taxon>Dictyostelia</taxon>
        <taxon>Acytosteliales</taxon>
        <taxon>Acytosteliaceae</taxon>
        <taxon>Heterostelium</taxon>
    </lineage>
</organism>
<dbReference type="PANTHER" id="PTHR42791">
    <property type="entry name" value="GNAT FAMILY ACETYLTRANSFERASE"/>
    <property type="match status" value="1"/>
</dbReference>
<dbReference type="InterPro" id="IPR052523">
    <property type="entry name" value="Trichothecene_AcTrans"/>
</dbReference>
<dbReference type="PANTHER" id="PTHR42791:SF1">
    <property type="entry name" value="N-ACETYLTRANSFERASE DOMAIN-CONTAINING PROTEIN"/>
    <property type="match status" value="1"/>
</dbReference>
<dbReference type="Gene3D" id="3.40.630.30">
    <property type="match status" value="1"/>
</dbReference>
<dbReference type="AlphaFoldDB" id="D3B0U6"/>
<dbReference type="RefSeq" id="XP_020437030.1">
    <property type="nucleotide sequence ID" value="XM_020572913.1"/>
</dbReference>
<proteinExistence type="predicted"/>
<dbReference type="SUPFAM" id="SSF55729">
    <property type="entry name" value="Acyl-CoA N-acyltransferases (Nat)"/>
    <property type="match status" value="1"/>
</dbReference>
<evidence type="ECO:0000313" key="2">
    <source>
        <dbReference type="EMBL" id="EFA84920.1"/>
    </source>
</evidence>
<keyword evidence="3" id="KW-1185">Reference proteome</keyword>
<name>D3B0U6_HETP5</name>
<protein>
    <recommendedName>
        <fullName evidence="1">N-acetyltransferase domain-containing protein</fullName>
    </recommendedName>
</protein>
<sequence length="245" mass="28098">MEPTTPTTSTSVKWTLLTLENLEEILEVNTKSFTQDPYLNYMFHEIDVAERLPFIKAIQKAFIKQTIGSNQSYCLGDITIDGIKSLVLMLPPRVPWPEDLWDIYTKKQEKLLLDRGLTVTYERFIALEEYFSERFAHYDSIEGYYLLILSTDEKYRGQGLATKIMEVLFEKLDSEQKTCYLECTSAKLVPFYSKLGFTALEKDKLPLVPADINPDLVPSVTFFRRTPKPITTPTPTSSFISSSTS</sequence>
<dbReference type="STRING" id="670386.D3B0U6"/>
<dbReference type="InterPro" id="IPR000182">
    <property type="entry name" value="GNAT_dom"/>
</dbReference>
<evidence type="ECO:0000259" key="1">
    <source>
        <dbReference type="PROSITE" id="PS51186"/>
    </source>
</evidence>
<dbReference type="InterPro" id="IPR016181">
    <property type="entry name" value="Acyl_CoA_acyltransferase"/>
</dbReference>
<dbReference type="GeneID" id="31357439"/>
<gene>
    <name evidence="2" type="ORF">PPL_01913</name>
</gene>
<dbReference type="Proteomes" id="UP000001396">
    <property type="component" value="Unassembled WGS sequence"/>
</dbReference>
<reference evidence="2 3" key="1">
    <citation type="journal article" date="2011" name="Genome Res.">
        <title>Phylogeny-wide analysis of social amoeba genomes highlights ancient origins for complex intercellular communication.</title>
        <authorList>
            <person name="Heidel A.J."/>
            <person name="Lawal H.M."/>
            <person name="Felder M."/>
            <person name="Schilde C."/>
            <person name="Helps N.R."/>
            <person name="Tunggal B."/>
            <person name="Rivero F."/>
            <person name="John U."/>
            <person name="Schleicher M."/>
            <person name="Eichinger L."/>
            <person name="Platzer M."/>
            <person name="Noegel A.A."/>
            <person name="Schaap P."/>
            <person name="Gloeckner G."/>
        </authorList>
    </citation>
    <scope>NUCLEOTIDE SEQUENCE [LARGE SCALE GENOMIC DNA]</scope>
    <source>
        <strain evidence="3">ATCC 26659 / Pp 5 / PN500</strain>
    </source>
</reference>
<dbReference type="InParanoid" id="D3B0U6"/>
<dbReference type="PROSITE" id="PS51186">
    <property type="entry name" value="GNAT"/>
    <property type="match status" value="1"/>
</dbReference>